<proteinExistence type="predicted"/>
<organism evidence="2 3">
    <name type="scientific">Succinivibrio dextrinosolvens DSM 3072</name>
    <dbReference type="NCBI Taxonomy" id="1123324"/>
    <lineage>
        <taxon>Bacteria</taxon>
        <taxon>Pseudomonadati</taxon>
        <taxon>Pseudomonadota</taxon>
        <taxon>Gammaproteobacteria</taxon>
        <taxon>Aeromonadales</taxon>
        <taxon>Succinivibrionaceae</taxon>
        <taxon>Succinivibrio</taxon>
    </lineage>
</organism>
<sequence>MASIIQFIKLLISGNTLQGIKARTILSVLVTVSVLIFEVVVYTICWDEIPDMIQFDYDFSGTPNDICEKDMIWYNLLFQIIICVLLFVLKPIVCKLKQVRNLLYDSENKLIPLVNKRFSLFSWELSMLFVTTEQGYVFDLVDIVESPMCDDIVTAIFLFWLIVLILEFRADIRKIRSERAESEIGKDKE</sequence>
<feature type="transmembrane region" description="Helical" evidence="1">
    <location>
        <begin position="25"/>
        <end position="44"/>
    </location>
</feature>
<feature type="transmembrane region" description="Helical" evidence="1">
    <location>
        <begin position="152"/>
        <end position="170"/>
    </location>
</feature>
<feature type="transmembrane region" description="Helical" evidence="1">
    <location>
        <begin position="72"/>
        <end position="93"/>
    </location>
</feature>
<evidence type="ECO:0000313" key="3">
    <source>
        <dbReference type="Proteomes" id="UP000242432"/>
    </source>
</evidence>
<gene>
    <name evidence="2" type="ORF">SAMN02745213_00970</name>
</gene>
<accession>A0A1T4V7G6</accession>
<keyword evidence="1" id="KW-1133">Transmembrane helix</keyword>
<name>A0A1T4V7G6_9GAMM</name>
<protein>
    <submittedName>
        <fullName evidence="2">Uncharacterized protein</fullName>
    </submittedName>
</protein>
<keyword evidence="3" id="KW-1185">Reference proteome</keyword>
<dbReference type="EMBL" id="FUXX01000012">
    <property type="protein sequence ID" value="SKA60879.1"/>
    <property type="molecule type" value="Genomic_DNA"/>
</dbReference>
<keyword evidence="1" id="KW-0812">Transmembrane</keyword>
<evidence type="ECO:0000313" key="2">
    <source>
        <dbReference type="EMBL" id="SKA60879.1"/>
    </source>
</evidence>
<dbReference type="RefSeq" id="WP_078928490.1">
    <property type="nucleotide sequence ID" value="NZ_FUXX01000012.1"/>
</dbReference>
<feature type="transmembrane region" description="Helical" evidence="1">
    <location>
        <begin position="114"/>
        <end position="132"/>
    </location>
</feature>
<reference evidence="3" key="1">
    <citation type="submission" date="2017-02" db="EMBL/GenBank/DDBJ databases">
        <authorList>
            <person name="Varghese N."/>
            <person name="Submissions S."/>
        </authorList>
    </citation>
    <scope>NUCLEOTIDE SEQUENCE [LARGE SCALE GENOMIC DNA]</scope>
    <source>
        <strain evidence="3">DSM 3072</strain>
    </source>
</reference>
<evidence type="ECO:0000256" key="1">
    <source>
        <dbReference type="SAM" id="Phobius"/>
    </source>
</evidence>
<keyword evidence="1" id="KW-0472">Membrane</keyword>
<dbReference type="Proteomes" id="UP000242432">
    <property type="component" value="Unassembled WGS sequence"/>
</dbReference>
<dbReference type="AlphaFoldDB" id="A0A1T4V7G6"/>